<dbReference type="OrthoDB" id="107372at2759"/>
<sequence length="87" mass="9861">MEFMSNLGGGDDNSKASIFEIIAQSKLNELIEPAIRYITSVLIPIITKRLSQQFEKLRSVSSRNSFLGTQSIEQEPTTNFERVKVRL</sequence>
<dbReference type="AlphaFoldDB" id="A0A1R1YFW7"/>
<dbReference type="EMBL" id="LSSN01000112">
    <property type="protein sequence ID" value="OMJ25789.1"/>
    <property type="molecule type" value="Genomic_DNA"/>
</dbReference>
<accession>A0A1R1YFW7</accession>
<evidence type="ECO:0000313" key="1">
    <source>
        <dbReference type="EMBL" id="OMJ25789.1"/>
    </source>
</evidence>
<dbReference type="STRING" id="133412.A0A1R1YFW7"/>
<protein>
    <submittedName>
        <fullName evidence="1">Uncharacterized protein</fullName>
    </submittedName>
</protein>
<evidence type="ECO:0000313" key="2">
    <source>
        <dbReference type="Proteomes" id="UP000187283"/>
    </source>
</evidence>
<comment type="caution">
    <text evidence="1">The sequence shown here is derived from an EMBL/GenBank/DDBJ whole genome shotgun (WGS) entry which is preliminary data.</text>
</comment>
<dbReference type="Proteomes" id="UP000187283">
    <property type="component" value="Unassembled WGS sequence"/>
</dbReference>
<proteinExistence type="predicted"/>
<keyword evidence="2" id="KW-1185">Reference proteome</keyword>
<organism evidence="1 2">
    <name type="scientific">Smittium culicis</name>
    <dbReference type="NCBI Taxonomy" id="133412"/>
    <lineage>
        <taxon>Eukaryota</taxon>
        <taxon>Fungi</taxon>
        <taxon>Fungi incertae sedis</taxon>
        <taxon>Zoopagomycota</taxon>
        <taxon>Kickxellomycotina</taxon>
        <taxon>Harpellomycetes</taxon>
        <taxon>Harpellales</taxon>
        <taxon>Legeriomycetaceae</taxon>
        <taxon>Smittium</taxon>
    </lineage>
</organism>
<gene>
    <name evidence="1" type="ORF">AYI70_g663</name>
</gene>
<reference evidence="1 2" key="1">
    <citation type="submission" date="2017-01" db="EMBL/GenBank/DDBJ databases">
        <authorList>
            <person name="Mah S.A."/>
            <person name="Swanson W.J."/>
            <person name="Moy G.W."/>
            <person name="Vacquier V.D."/>
        </authorList>
    </citation>
    <scope>NUCLEOTIDE SEQUENCE [LARGE SCALE GENOMIC DNA]</scope>
    <source>
        <strain evidence="1 2">GSMNP</strain>
    </source>
</reference>
<name>A0A1R1YFW7_9FUNG</name>